<reference evidence="1" key="2">
    <citation type="submission" date="2020-06" db="EMBL/GenBank/DDBJ databases">
        <authorList>
            <person name="Sheffer M."/>
        </authorList>
    </citation>
    <scope>NUCLEOTIDE SEQUENCE</scope>
</reference>
<organism evidence="1 2">
    <name type="scientific">Argiope bruennichi</name>
    <name type="common">Wasp spider</name>
    <name type="synonym">Aranea bruennichi</name>
    <dbReference type="NCBI Taxonomy" id="94029"/>
    <lineage>
        <taxon>Eukaryota</taxon>
        <taxon>Metazoa</taxon>
        <taxon>Ecdysozoa</taxon>
        <taxon>Arthropoda</taxon>
        <taxon>Chelicerata</taxon>
        <taxon>Arachnida</taxon>
        <taxon>Araneae</taxon>
        <taxon>Araneomorphae</taxon>
        <taxon>Entelegynae</taxon>
        <taxon>Araneoidea</taxon>
        <taxon>Araneidae</taxon>
        <taxon>Argiope</taxon>
    </lineage>
</organism>
<gene>
    <name evidence="1" type="ORF">HNY73_017082</name>
</gene>
<reference evidence="1" key="1">
    <citation type="journal article" date="2020" name="bioRxiv">
        <title>Chromosome-level reference genome of the European wasp spider Argiope bruennichi: a resource for studies on range expansion and evolutionary adaptation.</title>
        <authorList>
            <person name="Sheffer M.M."/>
            <person name="Hoppe A."/>
            <person name="Krehenwinkel H."/>
            <person name="Uhl G."/>
            <person name="Kuss A.W."/>
            <person name="Jensen L."/>
            <person name="Jensen C."/>
            <person name="Gillespie R.G."/>
            <person name="Hoff K.J."/>
            <person name="Prost S."/>
        </authorList>
    </citation>
    <scope>NUCLEOTIDE SEQUENCE</scope>
</reference>
<dbReference type="EMBL" id="JABXBU010002227">
    <property type="protein sequence ID" value="KAF8774544.1"/>
    <property type="molecule type" value="Genomic_DNA"/>
</dbReference>
<proteinExistence type="predicted"/>
<evidence type="ECO:0000313" key="1">
    <source>
        <dbReference type="EMBL" id="KAF8774544.1"/>
    </source>
</evidence>
<comment type="caution">
    <text evidence="1">The sequence shown here is derived from an EMBL/GenBank/DDBJ whole genome shotgun (WGS) entry which is preliminary data.</text>
</comment>
<evidence type="ECO:0000313" key="2">
    <source>
        <dbReference type="Proteomes" id="UP000807504"/>
    </source>
</evidence>
<dbReference type="Proteomes" id="UP000807504">
    <property type="component" value="Unassembled WGS sequence"/>
</dbReference>
<sequence>MFKNAIHQIPPLTSRGAKVLLGAYIALIPNASGDQWAQRELFRPKYHYDCSWSLLGDIRGENKPFAREICDPRGWAGLKFCGNFFCDEHRQMKKLRLRHVKEKGQCVVDLNEVDPGSLLKQRADI</sequence>
<dbReference type="AlphaFoldDB" id="A0A8T0EM94"/>
<name>A0A8T0EM94_ARGBR</name>
<keyword evidence="2" id="KW-1185">Reference proteome</keyword>
<protein>
    <submittedName>
        <fullName evidence="1">Uncharacterized protein</fullName>
    </submittedName>
</protein>
<accession>A0A8T0EM94</accession>